<dbReference type="EMBL" id="JPMI01000232">
    <property type="protein sequence ID" value="KFA89849.1"/>
    <property type="molecule type" value="Genomic_DNA"/>
</dbReference>
<evidence type="ECO:0008006" key="3">
    <source>
        <dbReference type="Google" id="ProtNLM"/>
    </source>
</evidence>
<evidence type="ECO:0000313" key="2">
    <source>
        <dbReference type="Proteomes" id="UP000028547"/>
    </source>
</evidence>
<dbReference type="RefSeq" id="WP_043403895.1">
    <property type="nucleotide sequence ID" value="NZ_JPMI01000232.1"/>
</dbReference>
<organism evidence="1 2">
    <name type="scientific">Archangium violaceum Cb vi76</name>
    <dbReference type="NCBI Taxonomy" id="1406225"/>
    <lineage>
        <taxon>Bacteria</taxon>
        <taxon>Pseudomonadati</taxon>
        <taxon>Myxococcota</taxon>
        <taxon>Myxococcia</taxon>
        <taxon>Myxococcales</taxon>
        <taxon>Cystobacterineae</taxon>
        <taxon>Archangiaceae</taxon>
        <taxon>Archangium</taxon>
    </lineage>
</organism>
<protein>
    <recommendedName>
        <fullName evidence="3">Lipoprotein</fullName>
    </recommendedName>
</protein>
<proteinExistence type="predicted"/>
<dbReference type="PROSITE" id="PS51257">
    <property type="entry name" value="PROKAR_LIPOPROTEIN"/>
    <property type="match status" value="1"/>
</dbReference>
<evidence type="ECO:0000313" key="1">
    <source>
        <dbReference type="EMBL" id="KFA89849.1"/>
    </source>
</evidence>
<gene>
    <name evidence="1" type="ORF">Q664_32440</name>
</gene>
<comment type="caution">
    <text evidence="1">The sequence shown here is derived from an EMBL/GenBank/DDBJ whole genome shotgun (WGS) entry which is preliminary data.</text>
</comment>
<dbReference type="Proteomes" id="UP000028547">
    <property type="component" value="Unassembled WGS sequence"/>
</dbReference>
<accession>A0A084SN14</accession>
<name>A0A084SN14_9BACT</name>
<reference evidence="1 2" key="1">
    <citation type="submission" date="2014-07" db="EMBL/GenBank/DDBJ databases">
        <title>Draft Genome Sequence of Gephyronic Acid Producer, Cystobacter violaceus Strain Cb vi76.</title>
        <authorList>
            <person name="Stevens D.C."/>
            <person name="Young J."/>
            <person name="Carmichael R."/>
            <person name="Tan J."/>
            <person name="Taylor R.E."/>
        </authorList>
    </citation>
    <scope>NUCLEOTIDE SEQUENCE [LARGE SCALE GENOMIC DNA]</scope>
    <source>
        <strain evidence="1 2">Cb vi76</strain>
    </source>
</reference>
<sequence length="79" mass="9106">MRWPFVLGIALLAGFMGTGCPETYGKRGTLDDAMAEDMEEQRDERKRELGEPVPCTKPRELTRVCDDENQRTTCHWECK</sequence>
<dbReference type="AlphaFoldDB" id="A0A084SN14"/>